<sequence>MALKVFQEQVRYKGWVGTEKLTLLYTTFTTLLLLVFWKKLADPQGQLLLRMAVLSGIFLAVTIYRWRPSRATLFLRQFWPLTLLSVWYPDTYEFCCLFPYQDHIFAAADAYFFGMQPSLVFNEVLSGKFWSELFHMGYFSYYPLILLTVVASIFTKPSQFSRTSFIVLGSFFLYYVIYLFTPVAG</sequence>
<dbReference type="EMBL" id="AMCI01006745">
    <property type="protein sequence ID" value="EJW93820.1"/>
    <property type="molecule type" value="Genomic_DNA"/>
</dbReference>
<dbReference type="AlphaFoldDB" id="J9C1W4"/>
<feature type="transmembrane region" description="Helical" evidence="1">
    <location>
        <begin position="47"/>
        <end position="66"/>
    </location>
</feature>
<evidence type="ECO:0000313" key="2">
    <source>
        <dbReference type="EMBL" id="EJW93820.1"/>
    </source>
</evidence>
<name>J9C1W4_9ZZZZ</name>
<feature type="non-terminal residue" evidence="2">
    <location>
        <position position="185"/>
    </location>
</feature>
<gene>
    <name evidence="2" type="ORF">EVA_18077</name>
</gene>
<accession>J9C1W4</accession>
<organism evidence="2">
    <name type="scientific">gut metagenome</name>
    <dbReference type="NCBI Taxonomy" id="749906"/>
    <lineage>
        <taxon>unclassified sequences</taxon>
        <taxon>metagenomes</taxon>
        <taxon>organismal metagenomes</taxon>
    </lineage>
</organism>
<reference evidence="2" key="1">
    <citation type="journal article" date="2012" name="PLoS ONE">
        <title>Gene sets for utilization of primary and secondary nutrition supplies in the distal gut of endangered iberian lynx.</title>
        <authorList>
            <person name="Alcaide M."/>
            <person name="Messina E."/>
            <person name="Richter M."/>
            <person name="Bargiela R."/>
            <person name="Peplies J."/>
            <person name="Huws S.A."/>
            <person name="Newbold C.J."/>
            <person name="Golyshin P.N."/>
            <person name="Simon M.A."/>
            <person name="Lopez G."/>
            <person name="Yakimov M.M."/>
            <person name="Ferrer M."/>
        </authorList>
    </citation>
    <scope>NUCLEOTIDE SEQUENCE</scope>
</reference>
<proteinExistence type="predicted"/>
<keyword evidence="1" id="KW-0472">Membrane</keyword>
<evidence type="ECO:0000256" key="1">
    <source>
        <dbReference type="SAM" id="Phobius"/>
    </source>
</evidence>
<comment type="caution">
    <text evidence="2">The sequence shown here is derived from an EMBL/GenBank/DDBJ whole genome shotgun (WGS) entry which is preliminary data.</text>
</comment>
<feature type="transmembrane region" description="Helical" evidence="1">
    <location>
        <begin position="133"/>
        <end position="154"/>
    </location>
</feature>
<feature type="transmembrane region" description="Helical" evidence="1">
    <location>
        <begin position="21"/>
        <end position="41"/>
    </location>
</feature>
<keyword evidence="1" id="KW-1133">Transmembrane helix</keyword>
<keyword evidence="1" id="KW-0812">Transmembrane</keyword>
<protein>
    <submittedName>
        <fullName evidence="2">PAP2 superfamily domain protein</fullName>
    </submittedName>
</protein>
<feature type="transmembrane region" description="Helical" evidence="1">
    <location>
        <begin position="160"/>
        <end position="180"/>
    </location>
</feature>